<evidence type="ECO:0000256" key="2">
    <source>
        <dbReference type="ARBA" id="ARBA00005814"/>
    </source>
</evidence>
<organism evidence="10 11">
    <name type="scientific">Caenorhabditis japonica</name>
    <dbReference type="NCBI Taxonomy" id="281687"/>
    <lineage>
        <taxon>Eukaryota</taxon>
        <taxon>Metazoa</taxon>
        <taxon>Ecdysozoa</taxon>
        <taxon>Nematoda</taxon>
        <taxon>Chromadorea</taxon>
        <taxon>Rhabditida</taxon>
        <taxon>Rhabditina</taxon>
        <taxon>Rhabditomorpha</taxon>
        <taxon>Rhabditoidea</taxon>
        <taxon>Rhabditidae</taxon>
        <taxon>Peloderinae</taxon>
        <taxon>Caenorhabditis</taxon>
    </lineage>
</organism>
<dbReference type="Proteomes" id="UP000005237">
    <property type="component" value="Unassembled WGS sequence"/>
</dbReference>
<keyword evidence="4 7" id="KW-0812">Transmembrane</keyword>
<evidence type="ECO:0000313" key="11">
    <source>
        <dbReference type="Proteomes" id="UP000005237"/>
    </source>
</evidence>
<dbReference type="PROSITE" id="PS00211">
    <property type="entry name" value="ABC_TRANSPORTER_1"/>
    <property type="match status" value="1"/>
</dbReference>
<keyword evidence="11" id="KW-1185">Reference proteome</keyword>
<comment type="subcellular location">
    <subcellularLocation>
        <location evidence="1">Membrane</location>
        <topology evidence="1">Multi-pass membrane protein</topology>
    </subcellularLocation>
</comment>
<comment type="similarity">
    <text evidence="2">Belongs to the ABC transporter superfamily. ABCG family. Eye pigment precursor importer (TC 3.A.1.204) subfamily.</text>
</comment>
<evidence type="ECO:0000256" key="1">
    <source>
        <dbReference type="ARBA" id="ARBA00004141"/>
    </source>
</evidence>
<evidence type="ECO:0000259" key="8">
    <source>
        <dbReference type="Pfam" id="PF00005"/>
    </source>
</evidence>
<dbReference type="InterPro" id="IPR050352">
    <property type="entry name" value="ABCG_transporters"/>
</dbReference>
<dbReference type="Pfam" id="PF00005">
    <property type="entry name" value="ABC_tran"/>
    <property type="match status" value="1"/>
</dbReference>
<dbReference type="GO" id="GO:0016887">
    <property type="term" value="F:ATP hydrolysis activity"/>
    <property type="evidence" value="ECO:0007669"/>
    <property type="project" value="InterPro"/>
</dbReference>
<dbReference type="Pfam" id="PF01061">
    <property type="entry name" value="ABC2_membrane"/>
    <property type="match status" value="1"/>
</dbReference>
<dbReference type="InterPro" id="IPR027417">
    <property type="entry name" value="P-loop_NTPase"/>
</dbReference>
<keyword evidence="5 7" id="KW-1133">Transmembrane helix</keyword>
<evidence type="ECO:0000256" key="4">
    <source>
        <dbReference type="ARBA" id="ARBA00022692"/>
    </source>
</evidence>
<keyword evidence="3" id="KW-0813">Transport</keyword>
<evidence type="ECO:0000256" key="6">
    <source>
        <dbReference type="ARBA" id="ARBA00023136"/>
    </source>
</evidence>
<evidence type="ECO:0000256" key="7">
    <source>
        <dbReference type="SAM" id="Phobius"/>
    </source>
</evidence>
<dbReference type="GO" id="GO:0005886">
    <property type="term" value="C:plasma membrane"/>
    <property type="evidence" value="ECO:0007669"/>
    <property type="project" value="TreeGrafter"/>
</dbReference>
<evidence type="ECO:0000256" key="3">
    <source>
        <dbReference type="ARBA" id="ARBA00022448"/>
    </source>
</evidence>
<dbReference type="GO" id="GO:0005524">
    <property type="term" value="F:ATP binding"/>
    <property type="evidence" value="ECO:0007669"/>
    <property type="project" value="InterPro"/>
</dbReference>
<dbReference type="Gene3D" id="3.40.50.300">
    <property type="entry name" value="P-loop containing nucleotide triphosphate hydrolases"/>
    <property type="match status" value="1"/>
</dbReference>
<sequence length="433" mass="49230">MDRNMRGLRKNGTVLVNGQCLNSKITRISGFAQQQELFIPTLTVDEYLMIQAKLRIRGNRQERRQKVDEILDMLGLEKCRNLRIGTPGISAKEKGISGGEARRLTFACELLSNPSLLFADEPTSGLDSFMAATVVDIMKKLATGGRTLIVTIHQPTAELFFTCTKVIYLSLGKCAFMGTPSESVKFFSNCGYPVPNGFNPPEWIQSQLSIKPGKEEKSRERIMKIIEKYKKGASVKMLEINSVPKASLPLFTPNPGFFTKTSALYKRSTLDVIRSPVQMQMRFIQKVIMGLFIGSLYWQQPLDRRGIQNTNSAIYFLIAELTFSTMFGIMTFMEHELPLISREYHDGLFYIISYYISRCLSYLPLFTIDGVVMFLISYWMIGLNNTWQQVSRSVLVSVLIEQAATSCGLFFVCLFETTSKIFFCHSPYRRMRT</sequence>
<reference evidence="10" key="2">
    <citation type="submission" date="2022-06" db="UniProtKB">
        <authorList>
            <consortium name="EnsemblMetazoa"/>
        </authorList>
    </citation>
    <scope>IDENTIFICATION</scope>
    <source>
        <strain evidence="10">DF5081</strain>
    </source>
</reference>
<proteinExistence type="inferred from homology"/>
<feature type="transmembrane region" description="Helical" evidence="7">
    <location>
        <begin position="359"/>
        <end position="381"/>
    </location>
</feature>
<dbReference type="PANTHER" id="PTHR48041">
    <property type="entry name" value="ABC TRANSPORTER G FAMILY MEMBER 28"/>
    <property type="match status" value="1"/>
</dbReference>
<evidence type="ECO:0000256" key="5">
    <source>
        <dbReference type="ARBA" id="ARBA00022989"/>
    </source>
</evidence>
<dbReference type="AlphaFoldDB" id="A0A8R1DPP1"/>
<protein>
    <recommendedName>
        <fullName evidence="12">ABC transporter domain-containing protein</fullName>
    </recommendedName>
</protein>
<feature type="transmembrane region" description="Helical" evidence="7">
    <location>
        <begin position="393"/>
        <end position="415"/>
    </location>
</feature>
<dbReference type="PANTHER" id="PTHR48041:SF31">
    <property type="entry name" value="ABC TRANSPORTER ATP-BINDING PROTEIN_PERMEASE WHT-3"/>
    <property type="match status" value="1"/>
</dbReference>
<dbReference type="EnsemblMetazoa" id="CJA08136a.1">
    <property type="protein sequence ID" value="CJA08136a.1"/>
    <property type="gene ID" value="WBGene00127340"/>
</dbReference>
<dbReference type="InterPro" id="IPR013525">
    <property type="entry name" value="ABC2_TM"/>
</dbReference>
<dbReference type="InterPro" id="IPR003439">
    <property type="entry name" value="ABC_transporter-like_ATP-bd"/>
</dbReference>
<name>A0A8R1DPP1_CAEJA</name>
<dbReference type="InterPro" id="IPR017871">
    <property type="entry name" value="ABC_transporter-like_CS"/>
</dbReference>
<dbReference type="GO" id="GO:0140359">
    <property type="term" value="F:ABC-type transporter activity"/>
    <property type="evidence" value="ECO:0007669"/>
    <property type="project" value="InterPro"/>
</dbReference>
<reference evidence="11" key="1">
    <citation type="submission" date="2010-08" db="EMBL/GenBank/DDBJ databases">
        <authorList>
            <consortium name="Caenorhabditis japonica Sequencing Consortium"/>
            <person name="Wilson R.K."/>
        </authorList>
    </citation>
    <scope>NUCLEOTIDE SEQUENCE [LARGE SCALE GENOMIC DNA]</scope>
    <source>
        <strain evidence="11">DF5081</strain>
    </source>
</reference>
<evidence type="ECO:0000259" key="9">
    <source>
        <dbReference type="Pfam" id="PF01061"/>
    </source>
</evidence>
<dbReference type="SUPFAM" id="SSF52540">
    <property type="entry name" value="P-loop containing nucleoside triphosphate hydrolases"/>
    <property type="match status" value="1"/>
</dbReference>
<feature type="domain" description="ABC-2 type transporter transmembrane" evidence="9">
    <location>
        <begin position="261"/>
        <end position="420"/>
    </location>
</feature>
<feature type="domain" description="ABC transporter" evidence="8">
    <location>
        <begin position="10"/>
        <end position="124"/>
    </location>
</feature>
<accession>A0A8R1DPP1</accession>
<evidence type="ECO:0008006" key="12">
    <source>
        <dbReference type="Google" id="ProtNLM"/>
    </source>
</evidence>
<evidence type="ECO:0000313" key="10">
    <source>
        <dbReference type="EnsemblMetazoa" id="CJA08136a.1"/>
    </source>
</evidence>
<keyword evidence="6 7" id="KW-0472">Membrane</keyword>